<keyword evidence="1" id="KW-0812">Transmembrane</keyword>
<keyword evidence="3" id="KW-1185">Reference proteome</keyword>
<dbReference type="InterPro" id="IPR011044">
    <property type="entry name" value="Quino_amine_DH_bsu"/>
</dbReference>
<dbReference type="KEGG" id="sxn:IAG42_27370"/>
<dbReference type="EMBL" id="CP061281">
    <property type="protein sequence ID" value="QNS06941.1"/>
    <property type="molecule type" value="Genomic_DNA"/>
</dbReference>
<dbReference type="SUPFAM" id="SSF50969">
    <property type="entry name" value="YVTN repeat-like/Quinoprotein amine dehydrogenase"/>
    <property type="match status" value="1"/>
</dbReference>
<dbReference type="AlphaFoldDB" id="A0A7H1BDY6"/>
<dbReference type="RefSeq" id="WP_188339617.1">
    <property type="nucleotide sequence ID" value="NZ_CP061281.1"/>
</dbReference>
<feature type="transmembrane region" description="Helical" evidence="1">
    <location>
        <begin position="41"/>
        <end position="62"/>
    </location>
</feature>
<name>A0A7H1BDY6_9ACTN</name>
<evidence type="ECO:0000313" key="3">
    <source>
        <dbReference type="Proteomes" id="UP000516428"/>
    </source>
</evidence>
<dbReference type="Proteomes" id="UP000516428">
    <property type="component" value="Chromosome"/>
</dbReference>
<sequence length="406" mass="43839">MNLDEVIKDALHEQAAAVVPAPADLADRVLAARRRRRTRTVAAGAATVTAVVLGAVLVPRYAGDQDVRPAGVIGSEDVIAHPDQSPPKDAIAAGRVALASFSTIRQVVFDNGDGRLSRTYGVLDPTTKTYRKTTRWSWLTVAPGLRTAAVLEKNLPAERIGLLDLATNKVKRWIPLAQGAAGLQFSPDGSKLVATTYAKDPDALYKRNVVDYGDGKTMPGPDMDSSRTGFAVVDVATGHSDWHKVTDNEDTNSRQDFSFNPTGRLVHAGVMTGGVPEQYFDLKGRKAPVPPEERHAQWYVQAGISPSGKLVAGDFAGRGKEIAVAVNDARTGKQVAKLPAQQLLAWADDKRLIAWGCDPKKCAGKGEFRNQLLLVTLGSREVVPLSDFRKASAEYPGRWIPEFTTR</sequence>
<keyword evidence="1" id="KW-1133">Transmembrane helix</keyword>
<reference evidence="2 3" key="1">
    <citation type="submission" date="2020-09" db="EMBL/GenBank/DDBJ databases">
        <title>A novel species.</title>
        <authorList>
            <person name="Gao J."/>
        </authorList>
    </citation>
    <scope>NUCLEOTIDE SEQUENCE [LARGE SCALE GENOMIC DNA]</scope>
    <source>
        <strain evidence="2 3">CRXT-Y-14</strain>
    </source>
</reference>
<proteinExistence type="predicted"/>
<organism evidence="2 3">
    <name type="scientific">Streptomyces xanthii</name>
    <dbReference type="NCBI Taxonomy" id="2768069"/>
    <lineage>
        <taxon>Bacteria</taxon>
        <taxon>Bacillati</taxon>
        <taxon>Actinomycetota</taxon>
        <taxon>Actinomycetes</taxon>
        <taxon>Kitasatosporales</taxon>
        <taxon>Streptomycetaceae</taxon>
        <taxon>Streptomyces</taxon>
    </lineage>
</organism>
<accession>A0A7H1BDY6</accession>
<protein>
    <submittedName>
        <fullName evidence="2">WD40 repeat domain-containing protein</fullName>
    </submittedName>
</protein>
<dbReference type="InterPro" id="IPR015943">
    <property type="entry name" value="WD40/YVTN_repeat-like_dom_sf"/>
</dbReference>
<dbReference type="Gene3D" id="2.130.10.10">
    <property type="entry name" value="YVTN repeat-like/Quinoprotein amine dehydrogenase"/>
    <property type="match status" value="1"/>
</dbReference>
<keyword evidence="1" id="KW-0472">Membrane</keyword>
<evidence type="ECO:0000256" key="1">
    <source>
        <dbReference type="SAM" id="Phobius"/>
    </source>
</evidence>
<gene>
    <name evidence="2" type="ORF">IAG42_27370</name>
</gene>
<evidence type="ECO:0000313" key="2">
    <source>
        <dbReference type="EMBL" id="QNS06941.1"/>
    </source>
</evidence>